<evidence type="ECO:0000256" key="4">
    <source>
        <dbReference type="ARBA" id="ARBA00022771"/>
    </source>
</evidence>
<protein>
    <submittedName>
        <fullName evidence="13">B-box zinc finger protein 22-like isoform X1</fullName>
    </submittedName>
</protein>
<gene>
    <name evidence="13" type="primary">LOC120270157</name>
</gene>
<keyword evidence="2" id="KW-0479">Metal-binding</keyword>
<evidence type="ECO:0000256" key="8">
    <source>
        <dbReference type="ARBA" id="ARBA00023242"/>
    </source>
</evidence>
<reference evidence="13" key="1">
    <citation type="submission" date="2025-08" db="UniProtKB">
        <authorList>
            <consortium name="RefSeq"/>
        </authorList>
    </citation>
    <scope>IDENTIFICATION</scope>
</reference>
<feature type="domain" description="B box-type" evidence="11">
    <location>
        <begin position="60"/>
        <end position="107"/>
    </location>
</feature>
<evidence type="ECO:0000256" key="1">
    <source>
        <dbReference type="ARBA" id="ARBA00004123"/>
    </source>
</evidence>
<dbReference type="GO" id="GO:0008270">
    <property type="term" value="F:zinc ion binding"/>
    <property type="evidence" value="ECO:0007669"/>
    <property type="project" value="UniProtKB-KW"/>
</dbReference>
<dbReference type="SMART" id="SM00336">
    <property type="entry name" value="BBOX"/>
    <property type="match status" value="2"/>
</dbReference>
<dbReference type="Pfam" id="PF00643">
    <property type="entry name" value="zf-B_box"/>
    <property type="match status" value="2"/>
</dbReference>
<dbReference type="GO" id="GO:0006355">
    <property type="term" value="P:regulation of DNA-templated transcription"/>
    <property type="evidence" value="ECO:0007669"/>
    <property type="project" value="TreeGrafter"/>
</dbReference>
<evidence type="ECO:0000256" key="9">
    <source>
        <dbReference type="PROSITE-ProRule" id="PRU00024"/>
    </source>
</evidence>
<evidence type="ECO:0000313" key="12">
    <source>
        <dbReference type="Proteomes" id="UP001515500"/>
    </source>
</evidence>
<evidence type="ECO:0000256" key="2">
    <source>
        <dbReference type="ARBA" id="ARBA00022723"/>
    </source>
</evidence>
<dbReference type="PROSITE" id="PS50119">
    <property type="entry name" value="ZF_BBOX"/>
    <property type="match status" value="2"/>
</dbReference>
<evidence type="ECO:0000256" key="5">
    <source>
        <dbReference type="ARBA" id="ARBA00022833"/>
    </source>
</evidence>
<keyword evidence="12" id="KW-1185">Reference proteome</keyword>
<keyword evidence="4 9" id="KW-0863">Zinc-finger</keyword>
<keyword evidence="5" id="KW-0862">Zinc</keyword>
<dbReference type="PANTHER" id="PTHR31832:SF63">
    <property type="entry name" value="B-BOX ZINC FINGER PROTEIN 23"/>
    <property type="match status" value="1"/>
</dbReference>
<dbReference type="GO" id="GO:0005634">
    <property type="term" value="C:nucleus"/>
    <property type="evidence" value="ECO:0007669"/>
    <property type="project" value="UniProtKB-SubCell"/>
</dbReference>
<dbReference type="PANTHER" id="PTHR31832">
    <property type="entry name" value="B-BOX ZINC FINGER PROTEIN 22"/>
    <property type="match status" value="1"/>
</dbReference>
<feature type="region of interest" description="Disordered" evidence="10">
    <location>
        <begin position="124"/>
        <end position="155"/>
    </location>
</feature>
<dbReference type="InterPro" id="IPR051979">
    <property type="entry name" value="B-box_zinc_finger"/>
</dbReference>
<dbReference type="InterPro" id="IPR049808">
    <property type="entry name" value="CONSTANS-like_Bbox1"/>
</dbReference>
<evidence type="ECO:0000256" key="6">
    <source>
        <dbReference type="ARBA" id="ARBA00023015"/>
    </source>
</evidence>
<accession>A0AB40C0D9</accession>
<dbReference type="Gene3D" id="3.30.160.60">
    <property type="entry name" value="Classic Zinc Finger"/>
    <property type="match status" value="1"/>
</dbReference>
<dbReference type="GO" id="GO:0009640">
    <property type="term" value="P:photomorphogenesis"/>
    <property type="evidence" value="ECO:0007669"/>
    <property type="project" value="TreeGrafter"/>
</dbReference>
<evidence type="ECO:0000313" key="13">
    <source>
        <dbReference type="RefSeq" id="XP_039133112.1"/>
    </source>
</evidence>
<proteinExistence type="predicted"/>
<evidence type="ECO:0000256" key="7">
    <source>
        <dbReference type="ARBA" id="ARBA00023163"/>
    </source>
</evidence>
<feature type="domain" description="B box-type" evidence="11">
    <location>
        <begin position="1"/>
        <end position="47"/>
    </location>
</feature>
<keyword evidence="7" id="KW-0804">Transcription</keyword>
<sequence>MKIQCDVCERAEATVLCCADEAALCWGCDEKVHAANKLAGKHQRVPLLSCSSSNPSSNSSPNPTCDICQEKTGYFFCLEDRALLCRHCDVSIHSASPFVSSHQRFLITGVRVALQHYLTNNSSNISSSSNNVSSNSSSNNGNNIRSNSLASNSSPANKKLKMSLMNLAGDEVDGRRSQWPWSEILETTGMDQCYGFPEPGASN</sequence>
<evidence type="ECO:0000256" key="10">
    <source>
        <dbReference type="SAM" id="MobiDB-lite"/>
    </source>
</evidence>
<keyword evidence="3" id="KW-0677">Repeat</keyword>
<evidence type="ECO:0000259" key="11">
    <source>
        <dbReference type="PROSITE" id="PS50119"/>
    </source>
</evidence>
<dbReference type="RefSeq" id="XP_039133112.1">
    <property type="nucleotide sequence ID" value="XM_039277178.1"/>
</dbReference>
<dbReference type="InterPro" id="IPR000315">
    <property type="entry name" value="Znf_B-box"/>
</dbReference>
<dbReference type="AlphaFoldDB" id="A0AB40C0D9"/>
<evidence type="ECO:0000256" key="3">
    <source>
        <dbReference type="ARBA" id="ARBA00022737"/>
    </source>
</evidence>
<dbReference type="SUPFAM" id="SSF57845">
    <property type="entry name" value="B-box zinc-binding domain"/>
    <property type="match status" value="1"/>
</dbReference>
<name>A0AB40C0D9_DIOCR</name>
<dbReference type="CDD" id="cd19821">
    <property type="entry name" value="Bbox1_BBX-like"/>
    <property type="match status" value="2"/>
</dbReference>
<keyword evidence="6" id="KW-0805">Transcription regulation</keyword>
<dbReference type="FunFam" id="3.30.160.60:FF:000589">
    <property type="entry name" value="B-box zinc finger protein 22"/>
    <property type="match status" value="1"/>
</dbReference>
<dbReference type="Proteomes" id="UP001515500">
    <property type="component" value="Chromosome 10"/>
</dbReference>
<dbReference type="GeneID" id="120270157"/>
<comment type="subcellular location">
    <subcellularLocation>
        <location evidence="1">Nucleus</location>
    </subcellularLocation>
</comment>
<organism evidence="12 13">
    <name type="scientific">Dioscorea cayennensis subsp. rotundata</name>
    <name type="common">White Guinea yam</name>
    <name type="synonym">Dioscorea rotundata</name>
    <dbReference type="NCBI Taxonomy" id="55577"/>
    <lineage>
        <taxon>Eukaryota</taxon>
        <taxon>Viridiplantae</taxon>
        <taxon>Streptophyta</taxon>
        <taxon>Embryophyta</taxon>
        <taxon>Tracheophyta</taxon>
        <taxon>Spermatophyta</taxon>
        <taxon>Magnoliopsida</taxon>
        <taxon>Liliopsida</taxon>
        <taxon>Dioscoreales</taxon>
        <taxon>Dioscoreaceae</taxon>
        <taxon>Dioscorea</taxon>
    </lineage>
</organism>
<keyword evidence="8" id="KW-0539">Nucleus</keyword>